<keyword evidence="3" id="KW-0479">Metal-binding</keyword>
<keyword evidence="6" id="KW-0503">Monooxygenase</keyword>
<evidence type="ECO:0000256" key="4">
    <source>
        <dbReference type="ARBA" id="ARBA00023002"/>
    </source>
</evidence>
<keyword evidence="5" id="KW-0408">Iron</keyword>
<dbReference type="Gene3D" id="1.10.630.10">
    <property type="entry name" value="Cytochrome P450"/>
    <property type="match status" value="1"/>
</dbReference>
<evidence type="ECO:0000313" key="7">
    <source>
        <dbReference type="Proteomes" id="UP001652660"/>
    </source>
</evidence>
<proteinExistence type="inferred from homology"/>
<name>A0ABM4WNC2_COFAR</name>
<dbReference type="InterPro" id="IPR002401">
    <property type="entry name" value="Cyt_P450_E_grp-I"/>
</dbReference>
<reference evidence="8" key="1">
    <citation type="submission" date="2025-08" db="UniProtKB">
        <authorList>
            <consortium name="RefSeq"/>
        </authorList>
    </citation>
    <scope>IDENTIFICATION</scope>
    <source>
        <tissue evidence="8">Leaves</tissue>
    </source>
</reference>
<evidence type="ECO:0000256" key="5">
    <source>
        <dbReference type="ARBA" id="ARBA00023004"/>
    </source>
</evidence>
<dbReference type="InterPro" id="IPR036396">
    <property type="entry name" value="Cyt_P450_sf"/>
</dbReference>
<evidence type="ECO:0000256" key="6">
    <source>
        <dbReference type="ARBA" id="ARBA00023033"/>
    </source>
</evidence>
<keyword evidence="7" id="KW-1185">Reference proteome</keyword>
<comment type="similarity">
    <text evidence="1">Belongs to the cytochrome P450 family.</text>
</comment>
<dbReference type="PRINTS" id="PR00463">
    <property type="entry name" value="EP450I"/>
</dbReference>
<dbReference type="GeneID" id="113724677"/>
<dbReference type="Pfam" id="PF00067">
    <property type="entry name" value="p450"/>
    <property type="match status" value="1"/>
</dbReference>
<protein>
    <submittedName>
        <fullName evidence="8">Cytochrome P450 76T24-like</fullName>
    </submittedName>
</protein>
<keyword evidence="2" id="KW-0349">Heme</keyword>
<dbReference type="RefSeq" id="XP_071933280.1">
    <property type="nucleotide sequence ID" value="XM_072077179.1"/>
</dbReference>
<dbReference type="SUPFAM" id="SSF48264">
    <property type="entry name" value="Cytochrome P450"/>
    <property type="match status" value="1"/>
</dbReference>
<accession>A0ABM4WNC2</accession>
<dbReference type="PANTHER" id="PTHR47950:SF44">
    <property type="entry name" value="CYTOCHROME P450, FAMILY 76, SUBFAMILY C, POLYPEPTIDE 5-RELATED"/>
    <property type="match status" value="1"/>
</dbReference>
<sequence>MGKCVLQAKFRFDNNCHPLREVLWGVNVMKMIGAPNVVDFFPVLKVIDVSQPNEADWHSKDMKYLFLGLFVVGTDTIAELLRNLEMMRKATSDIREVIGLGKFVQESDISRVPYLDKSLWPNPHSFLLARFLDSEIDVKGQHFELLAFGTERRICLELPLAHRMVHLMLASLLHNFDWKLEDGDKSRKHGHVILPEVIDVDMDDDYEDIMLLDTEVDTKRKGKMS</sequence>
<dbReference type="InterPro" id="IPR001128">
    <property type="entry name" value="Cyt_P450"/>
</dbReference>
<organism evidence="7 8">
    <name type="scientific">Coffea arabica</name>
    <name type="common">Arabian coffee</name>
    <dbReference type="NCBI Taxonomy" id="13443"/>
    <lineage>
        <taxon>Eukaryota</taxon>
        <taxon>Viridiplantae</taxon>
        <taxon>Streptophyta</taxon>
        <taxon>Embryophyta</taxon>
        <taxon>Tracheophyta</taxon>
        <taxon>Spermatophyta</taxon>
        <taxon>Magnoliopsida</taxon>
        <taxon>eudicotyledons</taxon>
        <taxon>Gunneridae</taxon>
        <taxon>Pentapetalae</taxon>
        <taxon>asterids</taxon>
        <taxon>lamiids</taxon>
        <taxon>Gentianales</taxon>
        <taxon>Rubiaceae</taxon>
        <taxon>Ixoroideae</taxon>
        <taxon>Gardenieae complex</taxon>
        <taxon>Bertiereae - Coffeeae clade</taxon>
        <taxon>Coffeeae</taxon>
        <taxon>Coffea</taxon>
    </lineage>
</organism>
<dbReference type="PANTHER" id="PTHR47950">
    <property type="entry name" value="CYTOCHROME P450, FAMILY 76, SUBFAMILY C, POLYPEPTIDE 5-RELATED"/>
    <property type="match status" value="1"/>
</dbReference>
<evidence type="ECO:0000256" key="3">
    <source>
        <dbReference type="ARBA" id="ARBA00022723"/>
    </source>
</evidence>
<gene>
    <name evidence="8" type="primary">LOC113724677</name>
</gene>
<dbReference type="Proteomes" id="UP001652660">
    <property type="component" value="Chromosome 2c"/>
</dbReference>
<evidence type="ECO:0000256" key="1">
    <source>
        <dbReference type="ARBA" id="ARBA00010617"/>
    </source>
</evidence>
<evidence type="ECO:0000313" key="8">
    <source>
        <dbReference type="RefSeq" id="XP_071933280.1"/>
    </source>
</evidence>
<evidence type="ECO:0000256" key="2">
    <source>
        <dbReference type="ARBA" id="ARBA00022617"/>
    </source>
</evidence>
<keyword evidence="4" id="KW-0560">Oxidoreductase</keyword>